<comment type="caution">
    <text evidence="3">The sequence shown here is derived from an EMBL/GenBank/DDBJ whole genome shotgun (WGS) entry which is preliminary data.</text>
</comment>
<reference evidence="4" key="1">
    <citation type="journal article" date="2019" name="Int. J. Syst. Evol. Microbiol.">
        <title>The Global Catalogue of Microorganisms (GCM) 10K type strain sequencing project: providing services to taxonomists for standard genome sequencing and annotation.</title>
        <authorList>
            <consortium name="The Broad Institute Genomics Platform"/>
            <consortium name="The Broad Institute Genome Sequencing Center for Infectious Disease"/>
            <person name="Wu L."/>
            <person name="Ma J."/>
        </authorList>
    </citation>
    <scope>NUCLEOTIDE SEQUENCE [LARGE SCALE GENOMIC DNA]</scope>
    <source>
        <strain evidence="4">ZS-22-S1</strain>
    </source>
</reference>
<protein>
    <submittedName>
        <fullName evidence="3">Uncharacterized protein</fullName>
    </submittedName>
</protein>
<keyword evidence="4" id="KW-1185">Reference proteome</keyword>
<evidence type="ECO:0000313" key="3">
    <source>
        <dbReference type="EMBL" id="MFC4854627.1"/>
    </source>
</evidence>
<sequence length="57" mass="5727">MSMSRAAVFTTRIALLAGTAALAVALPFLGATSASAGEDPPPPPTTTATTEGHDWND</sequence>
<feature type="region of interest" description="Disordered" evidence="1">
    <location>
        <begin position="32"/>
        <end position="57"/>
    </location>
</feature>
<dbReference type="EMBL" id="JBHSIS010000006">
    <property type="protein sequence ID" value="MFC4854627.1"/>
    <property type="molecule type" value="Genomic_DNA"/>
</dbReference>
<evidence type="ECO:0000256" key="1">
    <source>
        <dbReference type="SAM" id="MobiDB-lite"/>
    </source>
</evidence>
<organism evidence="3 4">
    <name type="scientific">Actinophytocola glycyrrhizae</name>
    <dbReference type="NCBI Taxonomy" id="2044873"/>
    <lineage>
        <taxon>Bacteria</taxon>
        <taxon>Bacillati</taxon>
        <taxon>Actinomycetota</taxon>
        <taxon>Actinomycetes</taxon>
        <taxon>Pseudonocardiales</taxon>
        <taxon>Pseudonocardiaceae</taxon>
    </lineage>
</organism>
<evidence type="ECO:0000313" key="4">
    <source>
        <dbReference type="Proteomes" id="UP001595859"/>
    </source>
</evidence>
<dbReference type="Proteomes" id="UP001595859">
    <property type="component" value="Unassembled WGS sequence"/>
</dbReference>
<feature type="signal peptide" evidence="2">
    <location>
        <begin position="1"/>
        <end position="36"/>
    </location>
</feature>
<evidence type="ECO:0000256" key="2">
    <source>
        <dbReference type="SAM" id="SignalP"/>
    </source>
</evidence>
<proteinExistence type="predicted"/>
<keyword evidence="2" id="KW-0732">Signal</keyword>
<name>A0ABV9S2F5_9PSEU</name>
<accession>A0ABV9S2F5</accession>
<dbReference type="RefSeq" id="WP_378056557.1">
    <property type="nucleotide sequence ID" value="NZ_JBHSIS010000006.1"/>
</dbReference>
<gene>
    <name evidence="3" type="ORF">ACFPCV_14050</name>
</gene>
<feature type="chain" id="PRO_5045535044" evidence="2">
    <location>
        <begin position="37"/>
        <end position="57"/>
    </location>
</feature>